<dbReference type="Gene3D" id="1.20.120.910">
    <property type="entry name" value="DksA, coiled-coil domain"/>
    <property type="match status" value="1"/>
</dbReference>
<gene>
    <name evidence="7" type="ORF">FKG94_25400</name>
</gene>
<evidence type="ECO:0000256" key="4">
    <source>
        <dbReference type="PROSITE-ProRule" id="PRU00510"/>
    </source>
</evidence>
<evidence type="ECO:0000256" key="1">
    <source>
        <dbReference type="ARBA" id="ARBA00022723"/>
    </source>
</evidence>
<protein>
    <submittedName>
        <fullName evidence="7">TraR/DksA family transcriptional regulator</fullName>
    </submittedName>
</protein>
<dbReference type="SUPFAM" id="SSF57716">
    <property type="entry name" value="Glucocorticoid receptor-like (DNA-binding domain)"/>
    <property type="match status" value="1"/>
</dbReference>
<dbReference type="PANTHER" id="PTHR33823:SF4">
    <property type="entry name" value="GENERAL STRESS PROTEIN 16O"/>
    <property type="match status" value="1"/>
</dbReference>
<dbReference type="EMBL" id="VHSG01000034">
    <property type="protein sequence ID" value="TQV67705.1"/>
    <property type="molecule type" value="Genomic_DNA"/>
</dbReference>
<dbReference type="PANTHER" id="PTHR33823">
    <property type="entry name" value="RNA POLYMERASE-BINDING TRANSCRIPTION FACTOR DKSA-RELATED"/>
    <property type="match status" value="1"/>
</dbReference>
<evidence type="ECO:0000256" key="5">
    <source>
        <dbReference type="SAM" id="Coils"/>
    </source>
</evidence>
<evidence type="ECO:0000256" key="3">
    <source>
        <dbReference type="ARBA" id="ARBA00022833"/>
    </source>
</evidence>
<keyword evidence="5" id="KW-0175">Coiled coil</keyword>
<dbReference type="PROSITE" id="PS01102">
    <property type="entry name" value="ZF_DKSA_1"/>
    <property type="match status" value="1"/>
</dbReference>
<dbReference type="Pfam" id="PF01258">
    <property type="entry name" value="zf-dskA_traR"/>
    <property type="match status" value="1"/>
</dbReference>
<feature type="zinc finger region" description="dksA C4-type" evidence="4">
    <location>
        <begin position="88"/>
        <end position="112"/>
    </location>
</feature>
<evidence type="ECO:0000259" key="6">
    <source>
        <dbReference type="Pfam" id="PF01258"/>
    </source>
</evidence>
<keyword evidence="2" id="KW-0863">Zinc-finger</keyword>
<evidence type="ECO:0000313" key="7">
    <source>
        <dbReference type="EMBL" id="TQV67705.1"/>
    </source>
</evidence>
<reference evidence="7 8" key="1">
    <citation type="submission" date="2019-06" db="EMBL/GenBank/DDBJ databases">
        <title>Whole genome sequence for Cellvibrionaceae sp. R142.</title>
        <authorList>
            <person name="Wang G."/>
        </authorList>
    </citation>
    <scope>NUCLEOTIDE SEQUENCE [LARGE SCALE GENOMIC DNA]</scope>
    <source>
        <strain evidence="7 8">R142</strain>
    </source>
</reference>
<comment type="caution">
    <text evidence="7">The sequence shown here is derived from an EMBL/GenBank/DDBJ whole genome shotgun (WGS) entry which is preliminary data.</text>
</comment>
<keyword evidence="3" id="KW-0862">Zinc</keyword>
<feature type="coiled-coil region" evidence="5">
    <location>
        <begin position="2"/>
        <end position="29"/>
    </location>
</feature>
<dbReference type="GO" id="GO:0008270">
    <property type="term" value="F:zinc ion binding"/>
    <property type="evidence" value="ECO:0007669"/>
    <property type="project" value="UniProtKB-KW"/>
</dbReference>
<dbReference type="RefSeq" id="WP_142929761.1">
    <property type="nucleotide sequence ID" value="NZ_ML660110.1"/>
</dbReference>
<accession>A0A545SRX8</accession>
<organism evidence="7 8">
    <name type="scientific">Exilibacterium tricleocarpae</name>
    <dbReference type="NCBI Taxonomy" id="2591008"/>
    <lineage>
        <taxon>Bacteria</taxon>
        <taxon>Pseudomonadati</taxon>
        <taxon>Pseudomonadota</taxon>
        <taxon>Gammaproteobacteria</taxon>
        <taxon>Cellvibrionales</taxon>
        <taxon>Cellvibrionaceae</taxon>
        <taxon>Exilibacterium</taxon>
    </lineage>
</organism>
<sequence length="120" mass="13281">MAALTDGQRDQLREQLLNLREEITRLLALSDASAATVTLDQTKVGRLSRMDALQQQAMARANRAGYRRRLTQVEAALKAFAAGDYGYCEACGETIPYARLQIRPESDLCVTCQAADEQDD</sequence>
<dbReference type="InterPro" id="IPR000962">
    <property type="entry name" value="Znf_DskA_TraR"/>
</dbReference>
<dbReference type="OrthoDB" id="6064855at2"/>
<keyword evidence="8" id="KW-1185">Reference proteome</keyword>
<evidence type="ECO:0000256" key="2">
    <source>
        <dbReference type="ARBA" id="ARBA00022771"/>
    </source>
</evidence>
<name>A0A545SRX8_9GAMM</name>
<keyword evidence="1" id="KW-0479">Metal-binding</keyword>
<evidence type="ECO:0000313" key="8">
    <source>
        <dbReference type="Proteomes" id="UP000319732"/>
    </source>
</evidence>
<proteinExistence type="predicted"/>
<dbReference type="AlphaFoldDB" id="A0A545SRX8"/>
<dbReference type="Proteomes" id="UP000319732">
    <property type="component" value="Unassembled WGS sequence"/>
</dbReference>
<feature type="domain" description="Zinc finger DksA/TraR C4-type" evidence="6">
    <location>
        <begin position="83"/>
        <end position="118"/>
    </location>
</feature>
<dbReference type="PROSITE" id="PS51128">
    <property type="entry name" value="ZF_DKSA_2"/>
    <property type="match status" value="1"/>
</dbReference>
<dbReference type="InterPro" id="IPR020458">
    <property type="entry name" value="Znf_DskA_TraR_CS"/>
</dbReference>